<dbReference type="KEGG" id="mgik:GO620_011545"/>
<dbReference type="AlphaFoldDB" id="A0A6I4I1W0"/>
<dbReference type="Gene3D" id="2.40.160.60">
    <property type="entry name" value="Outer membrane protein transport protein (OMPP1/FadL/TodX)"/>
    <property type="match status" value="1"/>
</dbReference>
<keyword evidence="2" id="KW-1185">Reference proteome</keyword>
<dbReference type="RefSeq" id="WP_157525514.1">
    <property type="nucleotide sequence ID" value="NZ_CP066775.1"/>
</dbReference>
<proteinExistence type="predicted"/>
<accession>A0A6I4I1W0</accession>
<dbReference type="EMBL" id="CP066775">
    <property type="protein sequence ID" value="QQL48811.1"/>
    <property type="molecule type" value="Genomic_DNA"/>
</dbReference>
<name>A0A6I4I1W0_9SPHI</name>
<dbReference type="Proteomes" id="UP000429232">
    <property type="component" value="Chromosome"/>
</dbReference>
<gene>
    <name evidence="1" type="ORF">GO620_011545</name>
</gene>
<evidence type="ECO:0000313" key="1">
    <source>
        <dbReference type="EMBL" id="QQL48811.1"/>
    </source>
</evidence>
<evidence type="ECO:0008006" key="3">
    <source>
        <dbReference type="Google" id="ProtNLM"/>
    </source>
</evidence>
<sequence>MIKYIRLVITILAFLPLANVVMAQSTATTSSPYSKYGLGTLNQDALPETRAMGGIGTAINKLGFYNYINSANPASYSYIGLTTIDIGLFNNSVTLSQNGVPSQTNSNFRLSHVSFGIPVSKRSALSFGLKPYTELGYNYTQTKSNLGSGLPSDTNAVNYIYSGDGGLSKAYLGYGFGLGKHIAFGANASYIFGNLQQFRSVEIPNLYGNLNTRIEQSNSVSGLAYDAGTQITFDFKGKKDRPGDPPSRHLTFGYSANLSSQLRTQNKYVITQYQKNFATGDENNAADSVVNNQTSGAKIKLPLIHHFGISFQNDGKFLVGADYSIGNWSQLTIAGVNQGLQNTQTFNVGGQFTPNANSINSYLAAVDYRLGFNYEKTYVQINGTNINQKAITFGFGFPLAPSVGQISFYKLNISAEIGERGTLSNNLIRERFYNFHLGFLLNDKWFRRYKFD</sequence>
<protein>
    <recommendedName>
        <fullName evidence="3">Long-subunit fatty acid transport protein</fullName>
    </recommendedName>
</protein>
<organism evidence="1 2">
    <name type="scientific">Mucilaginibacter ginkgonis</name>
    <dbReference type="NCBI Taxonomy" id="2682091"/>
    <lineage>
        <taxon>Bacteria</taxon>
        <taxon>Pseudomonadati</taxon>
        <taxon>Bacteroidota</taxon>
        <taxon>Sphingobacteriia</taxon>
        <taxon>Sphingobacteriales</taxon>
        <taxon>Sphingobacteriaceae</taxon>
        <taxon>Mucilaginibacter</taxon>
    </lineage>
</organism>
<evidence type="ECO:0000313" key="2">
    <source>
        <dbReference type="Proteomes" id="UP000429232"/>
    </source>
</evidence>
<reference evidence="1 2" key="1">
    <citation type="submission" date="2020-12" db="EMBL/GenBank/DDBJ databases">
        <title>HMF7856_wgs.fasta genome submission.</title>
        <authorList>
            <person name="Kang H."/>
            <person name="Kim H."/>
            <person name="Joh K."/>
        </authorList>
    </citation>
    <scope>NUCLEOTIDE SEQUENCE [LARGE SCALE GENOMIC DNA]</scope>
    <source>
        <strain evidence="1 2">HMF7856</strain>
    </source>
</reference>